<evidence type="ECO:0000313" key="2">
    <source>
        <dbReference type="Proteomes" id="UP001240984"/>
    </source>
</evidence>
<gene>
    <name evidence="1" type="ORF">J2S43_008082</name>
</gene>
<comment type="caution">
    <text evidence="1">The sequence shown here is derived from an EMBL/GenBank/DDBJ whole genome shotgun (WGS) entry which is preliminary data.</text>
</comment>
<evidence type="ECO:0000313" key="1">
    <source>
        <dbReference type="EMBL" id="MDP9799570.1"/>
    </source>
</evidence>
<dbReference type="Proteomes" id="UP001240984">
    <property type="component" value="Unassembled WGS sequence"/>
</dbReference>
<dbReference type="InterPro" id="IPR019238">
    <property type="entry name" value="AbiEi_2"/>
</dbReference>
<keyword evidence="2" id="KW-1185">Reference proteome</keyword>
<dbReference type="RefSeq" id="WP_306838507.1">
    <property type="nucleotide sequence ID" value="NZ_JAUSRA010000001.1"/>
</dbReference>
<organism evidence="1 2">
    <name type="scientific">Catenuloplanes nepalensis</name>
    <dbReference type="NCBI Taxonomy" id="587533"/>
    <lineage>
        <taxon>Bacteria</taxon>
        <taxon>Bacillati</taxon>
        <taxon>Actinomycetota</taxon>
        <taxon>Actinomycetes</taxon>
        <taxon>Micromonosporales</taxon>
        <taxon>Micromonosporaceae</taxon>
        <taxon>Catenuloplanes</taxon>
    </lineage>
</organism>
<name>A0ABT9N794_9ACTN</name>
<dbReference type="Pfam" id="PF09952">
    <property type="entry name" value="AbiEi_2"/>
    <property type="match status" value="1"/>
</dbReference>
<protein>
    <submittedName>
        <fullName evidence="1">Uncharacterized protein</fullName>
    </submittedName>
</protein>
<accession>A0ABT9N794</accession>
<proteinExistence type="predicted"/>
<reference evidence="1 2" key="1">
    <citation type="submission" date="2023-07" db="EMBL/GenBank/DDBJ databases">
        <title>Sequencing the genomes of 1000 actinobacteria strains.</title>
        <authorList>
            <person name="Klenk H.-P."/>
        </authorList>
    </citation>
    <scope>NUCLEOTIDE SEQUENCE [LARGE SCALE GENOMIC DNA]</scope>
    <source>
        <strain evidence="1 2">DSM 44710</strain>
    </source>
</reference>
<sequence>MTDAPTGILALVRERLAELGITLTVEPTSKPASDSQTGMAASLSFKETEARYIVTVKARATLTSLARGTSPQATHPTLVVTDRISPRSATALRQAGVQFIDGLGNAHIRFGDVLIEVHGRTGDGPPHGTGIGRQPRPANMFSPRRAQVTLALLTWPELAGEGVRPIAHAAGVSVGQAHEALAQLRSAGFLASSSGELHRLDELLDFWSAAYPAGLARRLELARYHGDLSKPVQRTHAEQRFFFSGESAKGADIARPATLTIYVDALDPRTPVINRWSASPDHVPNVFVRQKFWHDPHPQDAPNAPWPLVYADLMAAGDARLIEVAKTWRARSARSDQM</sequence>
<dbReference type="EMBL" id="JAUSRA010000001">
    <property type="protein sequence ID" value="MDP9799570.1"/>
    <property type="molecule type" value="Genomic_DNA"/>
</dbReference>